<reference evidence="4" key="1">
    <citation type="submission" date="2016-03" db="EMBL/GenBank/DDBJ databases">
        <title>Mechanisms controlling the formation of the plant cell surface in tip-growing cells are functionally conserved among land plants.</title>
        <authorList>
            <person name="Honkanen S."/>
            <person name="Jones V.A."/>
            <person name="Morieri G."/>
            <person name="Champion C."/>
            <person name="Hetherington A.J."/>
            <person name="Kelly S."/>
            <person name="Saint-Marcoux D."/>
            <person name="Proust H."/>
            <person name="Prescott H."/>
            <person name="Dolan L."/>
        </authorList>
    </citation>
    <scope>NUCLEOTIDE SEQUENCE [LARGE SCALE GENOMIC DNA]</scope>
    <source>
        <tissue evidence="4">Whole gametophyte</tissue>
    </source>
</reference>
<dbReference type="Pfam" id="PF01920">
    <property type="entry name" value="Prefoldin_2"/>
    <property type="match status" value="1"/>
</dbReference>
<feature type="coiled-coil region" evidence="3">
    <location>
        <begin position="133"/>
        <end position="160"/>
    </location>
</feature>
<evidence type="ECO:0000313" key="5">
    <source>
        <dbReference type="Proteomes" id="UP000077202"/>
    </source>
</evidence>
<evidence type="ECO:0000256" key="1">
    <source>
        <dbReference type="ARBA" id="ARBA00008045"/>
    </source>
</evidence>
<dbReference type="Gene3D" id="1.10.287.370">
    <property type="match status" value="1"/>
</dbReference>
<protein>
    <recommendedName>
        <fullName evidence="6">Prefoldin subunit 3</fullName>
    </recommendedName>
</protein>
<keyword evidence="3" id="KW-0175">Coiled coil</keyword>
<dbReference type="InterPro" id="IPR002777">
    <property type="entry name" value="PFD_beta-like"/>
</dbReference>
<sequence length="174" mass="20025">MASEINKEAFVELQGRLVETTTKLKQVQMQVRNKEVEKKRAFLTLEELNSLAENTNTYKSVVPVVPDWKVELRWEEDRGLLVEYREWPIVAFSLCADILETLISLSSSRFFLTPMVTLVTEQKAKTEECDTTLATLQGSKEYLERQMKEVESSFRELLQQSPALARQVMAMSVS</sequence>
<dbReference type="Proteomes" id="UP000077202">
    <property type="component" value="Unassembled WGS sequence"/>
</dbReference>
<name>A0A176W5V8_MARPO</name>
<evidence type="ECO:0000256" key="3">
    <source>
        <dbReference type="SAM" id="Coils"/>
    </source>
</evidence>
<dbReference type="EMBL" id="LVLJ01001739">
    <property type="protein sequence ID" value="OAE28427.1"/>
    <property type="molecule type" value="Genomic_DNA"/>
</dbReference>
<dbReference type="GO" id="GO:0009409">
    <property type="term" value="P:response to cold"/>
    <property type="evidence" value="ECO:0007669"/>
    <property type="project" value="UniProtKB-ARBA"/>
</dbReference>
<keyword evidence="5" id="KW-1185">Reference proteome</keyword>
<dbReference type="InterPro" id="IPR009053">
    <property type="entry name" value="Prefoldin"/>
</dbReference>
<dbReference type="GO" id="GO:0005737">
    <property type="term" value="C:cytoplasm"/>
    <property type="evidence" value="ECO:0007669"/>
    <property type="project" value="TreeGrafter"/>
</dbReference>
<dbReference type="SUPFAM" id="SSF46579">
    <property type="entry name" value="Prefoldin"/>
    <property type="match status" value="2"/>
</dbReference>
<dbReference type="AlphaFoldDB" id="A0A176W5V8"/>
<gene>
    <name evidence="4" type="ORF">AXG93_115s1160</name>
</gene>
<dbReference type="GO" id="GO:0051082">
    <property type="term" value="F:unfolded protein binding"/>
    <property type="evidence" value="ECO:0007669"/>
    <property type="project" value="InterPro"/>
</dbReference>
<evidence type="ECO:0000313" key="4">
    <source>
        <dbReference type="EMBL" id="OAE28427.1"/>
    </source>
</evidence>
<evidence type="ECO:0008006" key="6">
    <source>
        <dbReference type="Google" id="ProtNLM"/>
    </source>
</evidence>
<dbReference type="PANTHER" id="PTHR20903">
    <property type="entry name" value="PREFOLDIN SUBUNIT 1-RELATED"/>
    <property type="match status" value="1"/>
</dbReference>
<dbReference type="PANTHER" id="PTHR20903:SF0">
    <property type="entry name" value="PREFOLDIN SUBUNIT 1"/>
    <property type="match status" value="1"/>
</dbReference>
<organism evidence="4 5">
    <name type="scientific">Marchantia polymorpha subsp. ruderalis</name>
    <dbReference type="NCBI Taxonomy" id="1480154"/>
    <lineage>
        <taxon>Eukaryota</taxon>
        <taxon>Viridiplantae</taxon>
        <taxon>Streptophyta</taxon>
        <taxon>Embryophyta</taxon>
        <taxon>Marchantiophyta</taxon>
        <taxon>Marchantiopsida</taxon>
        <taxon>Marchantiidae</taxon>
        <taxon>Marchantiales</taxon>
        <taxon>Marchantiaceae</taxon>
        <taxon>Marchantia</taxon>
    </lineage>
</organism>
<dbReference type="GO" id="GO:0016272">
    <property type="term" value="C:prefoldin complex"/>
    <property type="evidence" value="ECO:0007669"/>
    <property type="project" value="InterPro"/>
</dbReference>
<evidence type="ECO:0000256" key="2">
    <source>
        <dbReference type="ARBA" id="ARBA00023186"/>
    </source>
</evidence>
<comment type="similarity">
    <text evidence="1">Belongs to the prefoldin subunit beta family.</text>
</comment>
<dbReference type="GO" id="GO:0044183">
    <property type="term" value="F:protein folding chaperone"/>
    <property type="evidence" value="ECO:0007669"/>
    <property type="project" value="TreeGrafter"/>
</dbReference>
<keyword evidence="2" id="KW-0143">Chaperone</keyword>
<comment type="caution">
    <text evidence="4">The sequence shown here is derived from an EMBL/GenBank/DDBJ whole genome shotgun (WGS) entry which is preliminary data.</text>
</comment>
<accession>A0A176W5V8</accession>
<proteinExistence type="inferred from homology"/>